<comment type="caution">
    <text evidence="1">The sequence shown here is derived from an EMBL/GenBank/DDBJ whole genome shotgun (WGS) entry which is preliminary data.</text>
</comment>
<dbReference type="Proteomes" id="UP000631391">
    <property type="component" value="Unassembled WGS sequence"/>
</dbReference>
<dbReference type="EMBL" id="WEKY01011371">
    <property type="protein sequence ID" value="NWI37626.1"/>
    <property type="molecule type" value="Genomic_DNA"/>
</dbReference>
<organism evidence="1 2">
    <name type="scientific">Picathartes gymnocephalus</name>
    <name type="common">White-necked rockfowl</name>
    <dbReference type="NCBI Taxonomy" id="175131"/>
    <lineage>
        <taxon>Eukaryota</taxon>
        <taxon>Metazoa</taxon>
        <taxon>Chordata</taxon>
        <taxon>Craniata</taxon>
        <taxon>Vertebrata</taxon>
        <taxon>Euteleostomi</taxon>
        <taxon>Archelosauria</taxon>
        <taxon>Archosauria</taxon>
        <taxon>Dinosauria</taxon>
        <taxon>Saurischia</taxon>
        <taxon>Theropoda</taxon>
        <taxon>Coelurosauria</taxon>
        <taxon>Aves</taxon>
        <taxon>Neognathae</taxon>
        <taxon>Neoaves</taxon>
        <taxon>Telluraves</taxon>
        <taxon>Australaves</taxon>
        <taxon>Passeriformes</taxon>
        <taxon>Picathartidae</taxon>
        <taxon>Picathartes</taxon>
    </lineage>
</organism>
<keyword evidence="2" id="KW-1185">Reference proteome</keyword>
<feature type="non-terminal residue" evidence="1">
    <location>
        <position position="1"/>
    </location>
</feature>
<sequence length="62" mass="6854">CERKPIEVSREKSSNCAASTEKIYIRKDLRSPLAATPTFVTDNETGRSTGLLESGMFVNIHP</sequence>
<proteinExistence type="predicted"/>
<accession>A0A851BE21</accession>
<evidence type="ECO:0000313" key="1">
    <source>
        <dbReference type="EMBL" id="NWI37626.1"/>
    </source>
</evidence>
<reference evidence="1" key="1">
    <citation type="submission" date="2019-10" db="EMBL/GenBank/DDBJ databases">
        <title>Bird 10,000 Genomes (B10K) Project - Family phase.</title>
        <authorList>
            <person name="Zhang G."/>
        </authorList>
    </citation>
    <scope>NUCLEOTIDE SEQUENCE</scope>
    <source>
        <strain evidence="1">B10K-DU-012-30</strain>
        <tissue evidence="1">Muscle</tissue>
    </source>
</reference>
<protein>
    <submittedName>
        <fullName evidence="1">NR2C1 protein</fullName>
    </submittedName>
</protein>
<feature type="non-terminal residue" evidence="1">
    <location>
        <position position="62"/>
    </location>
</feature>
<dbReference type="AlphaFoldDB" id="A0A851BE21"/>
<dbReference type="OrthoDB" id="10024684at2759"/>
<evidence type="ECO:0000313" key="2">
    <source>
        <dbReference type="Proteomes" id="UP000631391"/>
    </source>
</evidence>
<gene>
    <name evidence="1" type="primary">Nr2c1</name>
    <name evidence="1" type="ORF">PICGYM_R06867</name>
</gene>
<name>A0A851BE21_PICGY</name>